<dbReference type="GO" id="GO:0046872">
    <property type="term" value="F:metal ion binding"/>
    <property type="evidence" value="ECO:0007669"/>
    <property type="project" value="UniProtKB-KW"/>
</dbReference>
<dbReference type="Pfam" id="PF13167">
    <property type="entry name" value="GTP-bdg_N"/>
    <property type="match status" value="1"/>
</dbReference>
<evidence type="ECO:0000256" key="6">
    <source>
        <dbReference type="PIRSR" id="PIRSR006809-1"/>
    </source>
</evidence>
<dbReference type="Proteomes" id="UP000249590">
    <property type="component" value="Unassembled WGS sequence"/>
</dbReference>
<comment type="subunit">
    <text evidence="5">Monomer. Associates with the 50S ribosomal subunit.</text>
</comment>
<keyword evidence="3 7" id="KW-0460">Magnesium</keyword>
<evidence type="ECO:0000256" key="9">
    <source>
        <dbReference type="SAM" id="MobiDB-lite"/>
    </source>
</evidence>
<keyword evidence="4 5" id="KW-0342">GTP-binding</keyword>
<dbReference type="SUPFAM" id="SSF52540">
    <property type="entry name" value="P-loop containing nucleoside triphosphate hydrolases"/>
    <property type="match status" value="1"/>
</dbReference>
<feature type="coiled-coil region" evidence="8">
    <location>
        <begin position="216"/>
        <end position="243"/>
    </location>
</feature>
<dbReference type="EMBL" id="QHHQ01000003">
    <property type="protein sequence ID" value="RAI00593.1"/>
    <property type="molecule type" value="Genomic_DNA"/>
</dbReference>
<evidence type="ECO:0000256" key="1">
    <source>
        <dbReference type="ARBA" id="ARBA00022723"/>
    </source>
</evidence>
<dbReference type="InterPro" id="IPR042108">
    <property type="entry name" value="GTPase_HflX_N_sf"/>
</dbReference>
<proteinExistence type="inferred from homology"/>
<keyword evidence="12" id="KW-1185">Reference proteome</keyword>
<name>A0A8B2NTU8_9HYPH</name>
<evidence type="ECO:0000259" key="10">
    <source>
        <dbReference type="PROSITE" id="PS51705"/>
    </source>
</evidence>
<evidence type="ECO:0000256" key="3">
    <source>
        <dbReference type="ARBA" id="ARBA00022842"/>
    </source>
</evidence>
<comment type="similarity">
    <text evidence="5">Belongs to the TRAFAC class OBG-HflX-like GTPase superfamily. HflX GTPase family.</text>
</comment>
<feature type="region of interest" description="Disordered" evidence="9">
    <location>
        <begin position="27"/>
        <end position="49"/>
    </location>
</feature>
<dbReference type="GO" id="GO:0043022">
    <property type="term" value="F:ribosome binding"/>
    <property type="evidence" value="ECO:0007669"/>
    <property type="project" value="TreeGrafter"/>
</dbReference>
<organism evidence="11 12">
    <name type="scientific">Acuticoccus sediminis</name>
    <dbReference type="NCBI Taxonomy" id="2184697"/>
    <lineage>
        <taxon>Bacteria</taxon>
        <taxon>Pseudomonadati</taxon>
        <taxon>Pseudomonadota</taxon>
        <taxon>Alphaproteobacteria</taxon>
        <taxon>Hyphomicrobiales</taxon>
        <taxon>Amorphaceae</taxon>
        <taxon>Acuticoccus</taxon>
    </lineage>
</organism>
<dbReference type="PRINTS" id="PR00326">
    <property type="entry name" value="GTP1OBG"/>
</dbReference>
<dbReference type="InterPro" id="IPR030394">
    <property type="entry name" value="G_HFLX_dom"/>
</dbReference>
<dbReference type="PIRSF" id="PIRSF006809">
    <property type="entry name" value="GTP-binding_hflX_prd"/>
    <property type="match status" value="1"/>
</dbReference>
<dbReference type="InterPro" id="IPR045498">
    <property type="entry name" value="HflX_C"/>
</dbReference>
<feature type="compositionally biased region" description="Basic and acidic residues" evidence="9">
    <location>
        <begin position="28"/>
        <end position="42"/>
    </location>
</feature>
<dbReference type="HAMAP" id="MF_00900">
    <property type="entry name" value="GTPase_HflX"/>
    <property type="match status" value="1"/>
</dbReference>
<sequence length="487" mass="53629">MVIRSLFTSTRSRPSCQTNLCNCSTRTKRPDHDSVKVDDSGTRAEVGTPTEEAATRAIVLLPVVRQSEEDKREPEGRLAEAVGLADAIALDVVDARVIPVRNPRPATLFGTGVVDDVTAVARAANAELIIIDHPLTPVQQRNLEKAWGAKVLDRTALILEIFGERAQTAEGALQVEHAHLTYQRSRLVRSWTHLERQRGGFGFLGGPGETQIEADRRQIAERIARVEKALEDVRRTRSLAREQRRRNNQPVVALVGYTNAGKSTLFNRLAGDHVESRDLLFATLDPTLRKLELPHGRTAILSDTVGFISHLPTSLVAAFRATLEEVTLADLVVHVRDISHEETEAQADDVLGTLAEIGVEPGQREVLEVWNKADRLDDAVRKQRELAAQAQGAVLVSAETGEGIPALLIAIEDRLARRATVREATIRATDGALLAWLYRNTEVLERSDEGETVHLTLRIPEARLSDTLARLGEPVPEPQTPSQPYLP</sequence>
<dbReference type="PANTHER" id="PTHR10229:SF0">
    <property type="entry name" value="GTP-BINDING PROTEIN 6-RELATED"/>
    <property type="match status" value="1"/>
</dbReference>
<comment type="cofactor">
    <cofactor evidence="7">
        <name>Mg(2+)</name>
        <dbReference type="ChEBI" id="CHEBI:18420"/>
    </cofactor>
</comment>
<dbReference type="GO" id="GO:0005737">
    <property type="term" value="C:cytoplasm"/>
    <property type="evidence" value="ECO:0007669"/>
    <property type="project" value="UniProtKB-SubCell"/>
</dbReference>
<evidence type="ECO:0000313" key="12">
    <source>
        <dbReference type="Proteomes" id="UP000249590"/>
    </source>
</evidence>
<evidence type="ECO:0000256" key="2">
    <source>
        <dbReference type="ARBA" id="ARBA00022741"/>
    </source>
</evidence>
<feature type="binding site" evidence="6">
    <location>
        <begin position="303"/>
        <end position="306"/>
    </location>
    <ligand>
        <name>GTP</name>
        <dbReference type="ChEBI" id="CHEBI:37565"/>
    </ligand>
</feature>
<feature type="binding site" evidence="6">
    <location>
        <begin position="256"/>
        <end position="263"/>
    </location>
    <ligand>
        <name>GTP</name>
        <dbReference type="ChEBI" id="CHEBI:37565"/>
    </ligand>
</feature>
<dbReference type="InterPro" id="IPR016496">
    <property type="entry name" value="GTPase_HflX"/>
</dbReference>
<feature type="binding site" evidence="7">
    <location>
        <position position="283"/>
    </location>
    <ligand>
        <name>Mg(2+)</name>
        <dbReference type="ChEBI" id="CHEBI:18420"/>
    </ligand>
</feature>
<accession>A0A8B2NTU8</accession>
<dbReference type="InterPro" id="IPR027417">
    <property type="entry name" value="P-loop_NTPase"/>
</dbReference>
<dbReference type="Pfam" id="PF16360">
    <property type="entry name" value="GTP-bdg_M"/>
    <property type="match status" value="1"/>
</dbReference>
<keyword evidence="2 5" id="KW-0547">Nucleotide-binding</keyword>
<dbReference type="Pfam" id="PF19275">
    <property type="entry name" value="HflX_C"/>
    <property type="match status" value="1"/>
</dbReference>
<dbReference type="CDD" id="cd01878">
    <property type="entry name" value="HflX"/>
    <property type="match status" value="1"/>
</dbReference>
<dbReference type="GO" id="GO:0005525">
    <property type="term" value="F:GTP binding"/>
    <property type="evidence" value="ECO:0007669"/>
    <property type="project" value="UniProtKB-UniRule"/>
</dbReference>
<dbReference type="InterPro" id="IPR006073">
    <property type="entry name" value="GTP-bd"/>
</dbReference>
<evidence type="ECO:0000313" key="11">
    <source>
        <dbReference type="EMBL" id="RAI00593.1"/>
    </source>
</evidence>
<dbReference type="InterPro" id="IPR032305">
    <property type="entry name" value="GTP-bd_M"/>
</dbReference>
<keyword evidence="8" id="KW-0175">Coiled coil</keyword>
<comment type="function">
    <text evidence="5">GTPase that associates with the 50S ribosomal subunit and may have a role during protein synthesis or ribosome biogenesis.</text>
</comment>
<dbReference type="GO" id="GO:0003924">
    <property type="term" value="F:GTPase activity"/>
    <property type="evidence" value="ECO:0007669"/>
    <property type="project" value="UniProtKB-UniRule"/>
</dbReference>
<keyword evidence="5" id="KW-0963">Cytoplasm</keyword>
<feature type="binding site" evidence="7">
    <location>
        <position position="263"/>
    </location>
    <ligand>
        <name>Mg(2+)</name>
        <dbReference type="ChEBI" id="CHEBI:18420"/>
    </ligand>
</feature>
<dbReference type="Gene3D" id="3.40.50.11060">
    <property type="entry name" value="GTPase HflX, N-terminal domain"/>
    <property type="match status" value="1"/>
</dbReference>
<evidence type="ECO:0000256" key="7">
    <source>
        <dbReference type="PIRSR" id="PIRSR006809-2"/>
    </source>
</evidence>
<comment type="subcellular location">
    <subcellularLocation>
        <location evidence="5">Cytoplasm</location>
    </subcellularLocation>
    <text evidence="5">May associate with membranes.</text>
</comment>
<dbReference type="PROSITE" id="PS51705">
    <property type="entry name" value="G_HFLX"/>
    <property type="match status" value="1"/>
</dbReference>
<dbReference type="AlphaFoldDB" id="A0A8B2NTU8"/>
<protein>
    <recommendedName>
        <fullName evidence="5">GTPase HflX</fullName>
    </recommendedName>
    <alternativeName>
        <fullName evidence="5">GTP-binding protein HflX</fullName>
    </alternativeName>
</protein>
<keyword evidence="1 7" id="KW-0479">Metal-binding</keyword>
<evidence type="ECO:0000256" key="5">
    <source>
        <dbReference type="HAMAP-Rule" id="MF_00900"/>
    </source>
</evidence>
<comment type="caution">
    <text evidence="11">The sequence shown here is derived from an EMBL/GenBank/DDBJ whole genome shotgun (WGS) entry which is preliminary data.</text>
</comment>
<evidence type="ECO:0000256" key="8">
    <source>
        <dbReference type="SAM" id="Coils"/>
    </source>
</evidence>
<gene>
    <name evidence="5 11" type="primary">hflX</name>
    <name evidence="11" type="ORF">DLJ53_15135</name>
</gene>
<evidence type="ECO:0000256" key="4">
    <source>
        <dbReference type="ARBA" id="ARBA00023134"/>
    </source>
</evidence>
<dbReference type="Gene3D" id="6.10.250.2860">
    <property type="match status" value="1"/>
</dbReference>
<dbReference type="OrthoDB" id="9812272at2"/>
<dbReference type="NCBIfam" id="TIGR03156">
    <property type="entry name" value="GTP_HflX"/>
    <property type="match status" value="1"/>
</dbReference>
<feature type="domain" description="Hflx-type G" evidence="10">
    <location>
        <begin position="250"/>
        <end position="419"/>
    </location>
</feature>
<dbReference type="PANTHER" id="PTHR10229">
    <property type="entry name" value="GTP-BINDING PROTEIN HFLX"/>
    <property type="match status" value="1"/>
</dbReference>
<reference evidence="11 12" key="1">
    <citation type="submission" date="2018-05" db="EMBL/GenBank/DDBJ databases">
        <title>Acuticoccus sediminis sp. nov., isolated from deep-sea sediment of Indian Ocean.</title>
        <authorList>
            <person name="Liu X."/>
            <person name="Lai Q."/>
            <person name="Du Y."/>
            <person name="Sun F."/>
            <person name="Zhang X."/>
            <person name="Wang S."/>
            <person name="Shao Z."/>
        </authorList>
    </citation>
    <scope>NUCLEOTIDE SEQUENCE [LARGE SCALE GENOMIC DNA]</scope>
    <source>
        <strain evidence="11 12">PTG4-2</strain>
    </source>
</reference>
<dbReference type="InterPro" id="IPR025121">
    <property type="entry name" value="GTPase_HflX_N"/>
</dbReference>
<dbReference type="Gene3D" id="3.40.50.300">
    <property type="entry name" value="P-loop containing nucleotide triphosphate hydrolases"/>
    <property type="match status" value="1"/>
</dbReference>
<feature type="binding site" evidence="6">
    <location>
        <begin position="281"/>
        <end position="285"/>
    </location>
    <ligand>
        <name>GTP</name>
        <dbReference type="ChEBI" id="CHEBI:37565"/>
    </ligand>
</feature>
<feature type="binding site" evidence="6">
    <location>
        <begin position="371"/>
        <end position="374"/>
    </location>
    <ligand>
        <name>GTP</name>
        <dbReference type="ChEBI" id="CHEBI:37565"/>
    </ligand>
</feature>
<dbReference type="Pfam" id="PF01926">
    <property type="entry name" value="MMR_HSR1"/>
    <property type="match status" value="1"/>
</dbReference>